<evidence type="ECO:0000256" key="1">
    <source>
        <dbReference type="ARBA" id="ARBA00038308"/>
    </source>
</evidence>
<dbReference type="NCBIfam" id="NF003405">
    <property type="entry name" value="PRK04758.1"/>
    <property type="match status" value="1"/>
</dbReference>
<dbReference type="SUPFAM" id="SSF101327">
    <property type="entry name" value="YgfB-like"/>
    <property type="match status" value="1"/>
</dbReference>
<dbReference type="RefSeq" id="WP_187553006.1">
    <property type="nucleotide sequence ID" value="NZ_BMZL01000001.1"/>
</dbReference>
<protein>
    <submittedName>
        <fullName evidence="2">UPF0149 family protein</fullName>
    </submittedName>
</protein>
<reference evidence="2 3" key="1">
    <citation type="submission" date="2020-08" db="EMBL/GenBank/DDBJ databases">
        <title>Genome sequence of Thermomonas carbonis KCTC 42013T.</title>
        <authorList>
            <person name="Hyun D.-W."/>
            <person name="Bae J.-W."/>
        </authorList>
    </citation>
    <scope>NUCLEOTIDE SEQUENCE [LARGE SCALE GENOMIC DNA]</scope>
    <source>
        <strain evidence="2 3">KCTC 42013</strain>
    </source>
</reference>
<dbReference type="InterPro" id="IPR011978">
    <property type="entry name" value="YgfB-like"/>
</dbReference>
<dbReference type="EMBL" id="CP060719">
    <property type="protein sequence ID" value="QNN70490.1"/>
    <property type="molecule type" value="Genomic_DNA"/>
</dbReference>
<dbReference type="InterPro" id="IPR036255">
    <property type="entry name" value="YgfB-like_sf"/>
</dbReference>
<gene>
    <name evidence="2" type="ORF">H9L16_02345</name>
</gene>
<dbReference type="Pfam" id="PF03695">
    <property type="entry name" value="UPF0149"/>
    <property type="match status" value="1"/>
</dbReference>
<sequence>MSETELPAWTDVASAADQLQLASTPAELHGALCGWLAAGGADQPGWIATVMADPDLPSPVPGDTLDRLRAASAKQLGDADFGFELLLPDADDVQVRAGGLFAWCRSFLGGFGLAVGDKALSEEGQEALADLANLAAARIEEVDPEQDEESLTEIEEYLRMAVLLLHADCALGPRSRQRLH</sequence>
<dbReference type="KEGG" id="tcn:H9L16_02345"/>
<dbReference type="GO" id="GO:0005829">
    <property type="term" value="C:cytosol"/>
    <property type="evidence" value="ECO:0007669"/>
    <property type="project" value="TreeGrafter"/>
</dbReference>
<dbReference type="PANTHER" id="PTHR37528:SF1">
    <property type="entry name" value="UPF0149 PROTEIN YGFB"/>
    <property type="match status" value="1"/>
</dbReference>
<proteinExistence type="inferred from homology"/>
<comment type="similarity">
    <text evidence="1">Belongs to the UPF0149 family.</text>
</comment>
<dbReference type="Proteomes" id="UP000515804">
    <property type="component" value="Chromosome"/>
</dbReference>
<keyword evidence="3" id="KW-1185">Reference proteome</keyword>
<name>A0A7G9SRL5_9GAMM</name>
<evidence type="ECO:0000313" key="3">
    <source>
        <dbReference type="Proteomes" id="UP000515804"/>
    </source>
</evidence>
<dbReference type="PANTHER" id="PTHR37528">
    <property type="entry name" value="UPF0149 PROTEIN YGFB"/>
    <property type="match status" value="1"/>
</dbReference>
<evidence type="ECO:0000313" key="2">
    <source>
        <dbReference type="EMBL" id="QNN70490.1"/>
    </source>
</evidence>
<dbReference type="Gene3D" id="1.20.120.740">
    <property type="entry name" value="YgfB uncharacterised protein family UPF0149, PF03695"/>
    <property type="match status" value="1"/>
</dbReference>
<dbReference type="AlphaFoldDB" id="A0A7G9SRL5"/>
<accession>A0A7G9SRL5</accession>
<organism evidence="2 3">
    <name type="scientific">Thermomonas carbonis</name>
    <dbReference type="NCBI Taxonomy" id="1463158"/>
    <lineage>
        <taxon>Bacteria</taxon>
        <taxon>Pseudomonadati</taxon>
        <taxon>Pseudomonadota</taxon>
        <taxon>Gammaproteobacteria</taxon>
        <taxon>Lysobacterales</taxon>
        <taxon>Lysobacteraceae</taxon>
        <taxon>Thermomonas</taxon>
    </lineage>
</organism>